<dbReference type="OrthoDB" id="7281278at2"/>
<dbReference type="AlphaFoldDB" id="A0A5C1YMG9"/>
<keyword evidence="1" id="KW-1133">Transmembrane helix</keyword>
<dbReference type="RefSeq" id="WP_149277857.1">
    <property type="nucleotide sequence ID" value="NZ_CP043506.1"/>
</dbReference>
<gene>
    <name evidence="2" type="ORF">FLP30_00465</name>
</gene>
<accession>A0A5C1YMG9</accession>
<feature type="transmembrane region" description="Helical" evidence="1">
    <location>
        <begin position="56"/>
        <end position="73"/>
    </location>
</feature>
<protein>
    <submittedName>
        <fullName evidence="2">Uncharacterized protein</fullName>
    </submittedName>
</protein>
<organism evidence="2 3">
    <name type="scientific">Acetobacter vaccinii</name>
    <dbReference type="NCBI Taxonomy" id="2592655"/>
    <lineage>
        <taxon>Bacteria</taxon>
        <taxon>Pseudomonadati</taxon>
        <taxon>Pseudomonadota</taxon>
        <taxon>Alphaproteobacteria</taxon>
        <taxon>Acetobacterales</taxon>
        <taxon>Acetobacteraceae</taxon>
        <taxon>Acetobacter</taxon>
    </lineage>
</organism>
<keyword evidence="3" id="KW-1185">Reference proteome</keyword>
<evidence type="ECO:0000313" key="3">
    <source>
        <dbReference type="Proteomes" id="UP000324536"/>
    </source>
</evidence>
<name>A0A5C1YMG9_9PROT</name>
<keyword evidence="1" id="KW-0812">Transmembrane</keyword>
<keyword evidence="1" id="KW-0472">Membrane</keyword>
<dbReference type="KEGG" id="acek:FLP30_00465"/>
<proteinExistence type="predicted"/>
<sequence>MSEEKKVEHMLEDGIGRVQDGADGLFGKTPEYDALTPGGRSALAEAMRDVVIDQPLFAVFTASLCGFIVGILLRRKG</sequence>
<evidence type="ECO:0000313" key="2">
    <source>
        <dbReference type="EMBL" id="QEO16410.1"/>
    </source>
</evidence>
<dbReference type="Proteomes" id="UP000324536">
    <property type="component" value="Chromosome"/>
</dbReference>
<evidence type="ECO:0000256" key="1">
    <source>
        <dbReference type="SAM" id="Phobius"/>
    </source>
</evidence>
<dbReference type="EMBL" id="CP043506">
    <property type="protein sequence ID" value="QEO16410.1"/>
    <property type="molecule type" value="Genomic_DNA"/>
</dbReference>
<reference evidence="2 3" key="1">
    <citation type="submission" date="2019-09" db="EMBL/GenBank/DDBJ databases">
        <title>Genome sequencing of strain KACC 21233.</title>
        <authorList>
            <person name="Heo J."/>
            <person name="Kim S.-J."/>
            <person name="Kim J.-S."/>
            <person name="Hong S.-B."/>
            <person name="Kwon S.-W."/>
        </authorList>
    </citation>
    <scope>NUCLEOTIDE SEQUENCE [LARGE SCALE GENOMIC DNA]</scope>
    <source>
        <strain evidence="2 3">KACC 21233</strain>
    </source>
</reference>